<evidence type="ECO:0000256" key="1">
    <source>
        <dbReference type="ARBA" id="ARBA00004141"/>
    </source>
</evidence>
<dbReference type="SMART" id="SM00312">
    <property type="entry name" value="PX"/>
    <property type="match status" value="1"/>
</dbReference>
<comment type="subcellular location">
    <subcellularLocation>
        <location evidence="1">Membrane</location>
        <topology evidence="1">Multi-pass membrane protein</topology>
    </subcellularLocation>
</comment>
<dbReference type="InterPro" id="IPR001683">
    <property type="entry name" value="PX_dom"/>
</dbReference>
<dbReference type="GeneID" id="36338051"/>
<keyword evidence="5 7" id="KW-0472">Membrane</keyword>
<dbReference type="CTD" id="36338051"/>
<dbReference type="PROSITE" id="PS50195">
    <property type="entry name" value="PX"/>
    <property type="match status" value="1"/>
</dbReference>
<dbReference type="PANTHER" id="PTHR21706">
    <property type="entry name" value="TRANSMEMBRANE PROTEIN 65"/>
    <property type="match status" value="1"/>
</dbReference>
<evidence type="ECO:0000259" key="8">
    <source>
        <dbReference type="PROSITE" id="PS50195"/>
    </source>
</evidence>
<dbReference type="KEGG" id="egl:EGR_02336"/>
<feature type="transmembrane region" description="Helical" evidence="7">
    <location>
        <begin position="736"/>
        <end position="755"/>
    </location>
</feature>
<feature type="domain" description="PX" evidence="8">
    <location>
        <begin position="2"/>
        <end position="155"/>
    </location>
</feature>
<keyword evidence="10" id="KW-1185">Reference proteome</keyword>
<dbReference type="EMBL" id="APAU02000010">
    <property type="protein sequence ID" value="EUB62895.1"/>
    <property type="molecule type" value="Genomic_DNA"/>
</dbReference>
<dbReference type="Pfam" id="PF00787">
    <property type="entry name" value="PX"/>
    <property type="match status" value="1"/>
</dbReference>
<organism evidence="9 10">
    <name type="scientific">Echinococcus granulosus</name>
    <name type="common">Hydatid tapeworm</name>
    <dbReference type="NCBI Taxonomy" id="6210"/>
    <lineage>
        <taxon>Eukaryota</taxon>
        <taxon>Metazoa</taxon>
        <taxon>Spiralia</taxon>
        <taxon>Lophotrochozoa</taxon>
        <taxon>Platyhelminthes</taxon>
        <taxon>Cestoda</taxon>
        <taxon>Eucestoda</taxon>
        <taxon>Cyclophyllidea</taxon>
        <taxon>Taeniidae</taxon>
        <taxon>Echinococcus</taxon>
        <taxon>Echinococcus granulosus group</taxon>
    </lineage>
</organism>
<dbReference type="RefSeq" id="XP_024354091.1">
    <property type="nucleotide sequence ID" value="XM_024491585.1"/>
</dbReference>
<evidence type="ECO:0000256" key="3">
    <source>
        <dbReference type="ARBA" id="ARBA00022692"/>
    </source>
</evidence>
<feature type="region of interest" description="Disordered" evidence="6">
    <location>
        <begin position="162"/>
        <end position="184"/>
    </location>
</feature>
<evidence type="ECO:0000256" key="2">
    <source>
        <dbReference type="ARBA" id="ARBA00010883"/>
    </source>
</evidence>
<evidence type="ECO:0000256" key="7">
    <source>
        <dbReference type="SAM" id="Phobius"/>
    </source>
</evidence>
<protein>
    <submittedName>
        <fullName evidence="9">Transmembrane protein 65</fullName>
    </submittedName>
</protein>
<dbReference type="Pfam" id="PF10507">
    <property type="entry name" value="TMEM65"/>
    <property type="match status" value="1"/>
</dbReference>
<reference evidence="9 10" key="1">
    <citation type="journal article" date="2013" name="Nat. Genet.">
        <title>The genome of the hydatid tapeworm Echinococcus granulosus.</title>
        <authorList>
            <person name="Zheng H."/>
            <person name="Zhang W."/>
            <person name="Zhang L."/>
            <person name="Zhang Z."/>
            <person name="Li J."/>
            <person name="Lu G."/>
            <person name="Zhu Y."/>
            <person name="Wang Y."/>
            <person name="Huang Y."/>
            <person name="Liu J."/>
            <person name="Kang H."/>
            <person name="Chen J."/>
            <person name="Wang L."/>
            <person name="Chen A."/>
            <person name="Yu S."/>
            <person name="Gao Z."/>
            <person name="Jin L."/>
            <person name="Gu W."/>
            <person name="Wang Z."/>
            <person name="Zhao L."/>
            <person name="Shi B."/>
            <person name="Wen H."/>
            <person name="Lin R."/>
            <person name="Jones M.K."/>
            <person name="Brejova B."/>
            <person name="Vinar T."/>
            <person name="Zhao G."/>
            <person name="McManus D.P."/>
            <person name="Chen Z."/>
            <person name="Zhou Y."/>
            <person name="Wang S."/>
        </authorList>
    </citation>
    <scope>NUCLEOTIDE SEQUENCE [LARGE SCALE GENOMIC DNA]</scope>
</reference>
<evidence type="ECO:0000256" key="6">
    <source>
        <dbReference type="SAM" id="MobiDB-lite"/>
    </source>
</evidence>
<comment type="caution">
    <text evidence="9">The sequence shown here is derived from an EMBL/GenBank/DDBJ whole genome shotgun (WGS) entry which is preliminary data.</text>
</comment>
<dbReference type="STRING" id="6210.W6UMU8"/>
<dbReference type="GO" id="GO:0005739">
    <property type="term" value="C:mitochondrion"/>
    <property type="evidence" value="ECO:0007669"/>
    <property type="project" value="TreeGrafter"/>
</dbReference>
<keyword evidence="3 7" id="KW-0812">Transmembrane</keyword>
<dbReference type="AlphaFoldDB" id="W6UMU8"/>
<dbReference type="Gene3D" id="3.30.1520.10">
    <property type="entry name" value="Phox-like domain"/>
    <property type="match status" value="1"/>
</dbReference>
<dbReference type="CDD" id="cd06093">
    <property type="entry name" value="PX_domain"/>
    <property type="match status" value="1"/>
</dbReference>
<dbReference type="Gene3D" id="1.20.1270.60">
    <property type="entry name" value="Arfaptin homology (AH) domain/BAR domain"/>
    <property type="match status" value="1"/>
</dbReference>
<feature type="compositionally biased region" description="Polar residues" evidence="6">
    <location>
        <begin position="162"/>
        <end position="173"/>
    </location>
</feature>
<evidence type="ECO:0000256" key="5">
    <source>
        <dbReference type="ARBA" id="ARBA00023136"/>
    </source>
</evidence>
<comment type="similarity">
    <text evidence="2">Belongs to the sorting nexin family.</text>
</comment>
<evidence type="ECO:0000313" key="9">
    <source>
        <dbReference type="EMBL" id="EUB62895.1"/>
    </source>
</evidence>
<name>W6UMU8_ECHGR</name>
<dbReference type="SUPFAM" id="SSF64268">
    <property type="entry name" value="PX domain"/>
    <property type="match status" value="1"/>
</dbReference>
<sequence>MVDSRHYFVSIPDYDIRDHEYVTYFVQVRALSDDALALSNGIKSWCISRRFSEFHRLRVMLERKLPTCLIPPLPSKQDGASKGWHKVASIIGARSVGRVSLDAIPGALIGRRFDVDLIDSRRQALEAFLNRCLSHPRIGHSLILHSFLSDCEDWVEYQQSHENSSTNRINTRESGGGKAHNSDEVVLPSSNPLYGAISPPEALQHRLQDLLDSIKRFVDLRRQIDSRRSMLNQLYKQAADALHRWCPFEQQNSPISDSIQTLAHILDSYHGLLALIEDEESDINDRLRSHVRYIAALFELCSREASVRQAIDAERASQKQLQHDALLLESGMRPELIPSVVGPVSSTANSLLNGLKSLFHGVESSTKAIEGEDPAIVKAMEQITTKISDSSSCLTELEEIRSDFENSMATEYAFFEKQQSDDLLTTMRMYATIQLQIAERCRRLWERAHSAMLNAAPRNSYHSNRDANSVGDDFQAYRAVSVSEIRMLKGEDIAPSGGALRKSEPLLPMCYFGKWATGWAIPEAQSAAWHLCIWQGSALHDRNSDLQLPMCSRTTCLVYRSSCNCYFLHNLRPSSEFYLGLQKRWQSSKAADGERSSSWAIELISSCSELERKHLHAALESLSTTKAPTKDFSPISYSQLRLVFLASATPFIGFGFLDNSIMIAAGEYVDLTIATFFGFSTMAAAGIGNLISDLCGLGLVGYVERYATLFGVKAPPLTESQMNSKSLRRCSNLGRMFGITVGCLVGMLPLLFFPYEEDEKAKAKAKEGEKALN</sequence>
<dbReference type="GO" id="GO:0016020">
    <property type="term" value="C:membrane"/>
    <property type="evidence" value="ECO:0007669"/>
    <property type="project" value="UniProtKB-SubCell"/>
</dbReference>
<dbReference type="PANTHER" id="PTHR21706:SF15">
    <property type="entry name" value="TRANSMEMBRANE PROTEIN 65"/>
    <property type="match status" value="1"/>
</dbReference>
<gene>
    <name evidence="9" type="ORF">EGR_02336</name>
</gene>
<dbReference type="InterPro" id="IPR027267">
    <property type="entry name" value="AH/BAR_dom_sf"/>
</dbReference>
<evidence type="ECO:0000313" key="10">
    <source>
        <dbReference type="Proteomes" id="UP000019149"/>
    </source>
</evidence>
<dbReference type="OrthoDB" id="289314at2759"/>
<dbReference type="Proteomes" id="UP000019149">
    <property type="component" value="Unassembled WGS sequence"/>
</dbReference>
<accession>W6UMU8</accession>
<dbReference type="InterPro" id="IPR019537">
    <property type="entry name" value="TMEM65"/>
</dbReference>
<proteinExistence type="inferred from homology"/>
<dbReference type="GO" id="GO:0035091">
    <property type="term" value="F:phosphatidylinositol binding"/>
    <property type="evidence" value="ECO:0007669"/>
    <property type="project" value="InterPro"/>
</dbReference>
<dbReference type="InterPro" id="IPR036871">
    <property type="entry name" value="PX_dom_sf"/>
</dbReference>
<keyword evidence="4 7" id="KW-1133">Transmembrane helix</keyword>
<evidence type="ECO:0000256" key="4">
    <source>
        <dbReference type="ARBA" id="ARBA00022989"/>
    </source>
</evidence>